<dbReference type="PROSITE" id="PS51208">
    <property type="entry name" value="AUTOTRANSPORTER"/>
    <property type="match status" value="1"/>
</dbReference>
<reference evidence="4 5" key="1">
    <citation type="submission" date="2022-02" db="EMBL/GenBank/DDBJ databases">
        <title>Draft genome sequence of Mezorhizobium retamae strain IRAMC:0171 isolated from Retama raetam nodules.</title>
        <authorList>
            <person name="Bengaied R."/>
            <person name="Sbissi I."/>
            <person name="Huber K."/>
            <person name="Ghodbane F."/>
            <person name="Nouioui I."/>
            <person name="Tarhouni M."/>
            <person name="Gtari M."/>
        </authorList>
    </citation>
    <scope>NUCLEOTIDE SEQUENCE [LARGE SCALE GENOMIC DNA]</scope>
    <source>
        <strain evidence="4 5">IRAMC:0171</strain>
    </source>
</reference>
<comment type="caution">
    <text evidence="4">The sequence shown here is derived from an EMBL/GenBank/DDBJ whole genome shotgun (WGS) entry which is preliminary data.</text>
</comment>
<dbReference type="Pfam" id="PF12951">
    <property type="entry name" value="PATR"/>
    <property type="match status" value="4"/>
</dbReference>
<dbReference type="InterPro" id="IPR036709">
    <property type="entry name" value="Autotransporte_beta_dom_sf"/>
</dbReference>
<dbReference type="Proteomes" id="UP001201701">
    <property type="component" value="Unassembled WGS sequence"/>
</dbReference>
<feature type="domain" description="Autotransporter" evidence="3">
    <location>
        <begin position="1265"/>
        <end position="1541"/>
    </location>
</feature>
<evidence type="ECO:0000259" key="3">
    <source>
        <dbReference type="PROSITE" id="PS51208"/>
    </source>
</evidence>
<feature type="compositionally biased region" description="Gly residues" evidence="2">
    <location>
        <begin position="34"/>
        <end position="45"/>
    </location>
</feature>
<evidence type="ECO:0000313" key="5">
    <source>
        <dbReference type="Proteomes" id="UP001201701"/>
    </source>
</evidence>
<evidence type="ECO:0000313" key="4">
    <source>
        <dbReference type="EMBL" id="MCG7508027.1"/>
    </source>
</evidence>
<dbReference type="InterPro" id="IPR011050">
    <property type="entry name" value="Pectin_lyase_fold/virulence"/>
</dbReference>
<accession>A0ABS9QKQ1</accession>
<dbReference type="NCBIfam" id="TIGR02601">
    <property type="entry name" value="autotrns_rpt"/>
    <property type="match status" value="3"/>
</dbReference>
<name>A0ABS9QKQ1_9HYPH</name>
<dbReference type="InterPro" id="IPR013425">
    <property type="entry name" value="Autotrns_rpt"/>
</dbReference>
<dbReference type="Pfam" id="PF03797">
    <property type="entry name" value="Autotransporter"/>
    <property type="match status" value="1"/>
</dbReference>
<evidence type="ECO:0000256" key="2">
    <source>
        <dbReference type="SAM" id="MobiDB-lite"/>
    </source>
</evidence>
<dbReference type="InterPro" id="IPR006315">
    <property type="entry name" value="OM_autotransptr_brl_dom"/>
</dbReference>
<dbReference type="SUPFAM" id="SSF51126">
    <property type="entry name" value="Pectin lyase-like"/>
    <property type="match status" value="2"/>
</dbReference>
<keyword evidence="5" id="KW-1185">Reference proteome</keyword>
<sequence length="1541" mass="149007">AGGGAGGDAAVAHGGAGGTALSRDGQDGENATSGDGGGGGGGGYNGIVTPSLMNGTTLSGGNGGKGGDAHPSLVGGGGGGGAGGYGAVATGTGISVNDGVITGGNGGRGGASGNYGNFPYPDTGGDGGSGGVGVYFVVPGAEFVNDGTVRGGNGGAGGAAVSPGRAGHAGVGGEGVAGDNLKIGNSINGVIAGGNSNGHMGAGGAGVVLTSSGAGASNLDNYGKIVGGTGGNVAPGFSDYGTGGVGLSVTGNAVIFNRNLIEGGVGGTNGGGGNGGTGLKANSGSGFINIFNLSGATIIGGLGGAPGSGDVGGVGIEAIGDVVIDNRAGASILGGPGGAAAQNTSGGVGVKLSNRASVGNAGTIAGTGGVIAGSGAELTNALVLNNATGSIEGGHGNGASQGAAAIRGYNADVVNAGRIVGGRANDGTGAQSAAIMFTGGTNSLEIHSGSTIVGDVVGNGFSDTLALGGAANDTFDMSQVDDVAQYQGFEHLRKSGSSTWTLTGVATTNADWNVVQGTLAVTNSSALGGGAVVVDGSLGQSSVEFSGSGTSAGARGFTLQDGGSLVFRDNTDAGSSTIDIASGGIGGVQFTGTSSAASATINSHAAPGAVGVYFRQQSTAGNATINSSNGTIVSFSGSSNAGTAQLTNNAATTWFTQTSSAGSATIVNNQGATTEFRNSSAASGARITNNNGGALRFFDTSTALNATVANGAGGVVDISGLTATGISIGALSGDGSVVLGSKVLTIGNLNASGAIGGVVSGQGGSFVKSGTGTLILSGANTYSGGTTVSGGSLEVTSDANLGDAAGGLTLDGGFLKASASFDSSRAVLLSGQGGFDVDGGATLALGGVVGGAGDLLKRGSGTLALTGTNSYGGNTLVEAGELIGNTASIRGDIGNAATLVFDQSVDASFLGNVGGLDGANGRMVKRGGGELTLAGASGLDWTVESGRLVSAAERFAGSVAIGAAGTFTFDQGTDSRYTGVLSGEGHFTKTGTGVLQLSENSSGFAGVTTVAAGVLSLERSAVLGGTLMVASGGTLAGTGTVGTATIASAGTLAPGNSIGTLTVNGDLTFQAGSRLLVEANPGGTDSDLIKVGGKALLNGGSVTHIGANGNYDLRSTYTILSAGTLSGTFETVTSNFAFLTPQLIYDYGAGKVDLELSRNDRNFASAALTPNQKATAAGIESIGLDGGNRVYDAIAQLPDDTGLIRASFDTLSGEIHASARSALVEDSHFVRDAASDRIRAAFEGVGAAPVPVLSYAGGEASLTPATGEALVVWGRAFGAWKTLDSDGNAARLDHSTGGFITGGDVALGETWRIGLLAGYSHTSLHVDDRASSGSFENYHLGVYGGTQYGALGIRTGLAYTWHDLDTERSVAIPGFSDSLNNSYDAGTFQAFGELSYRVDTASVSFEPFANLAYVNLHTDAFSENGGAAALSGASGTTQTTFTTLGVRASADVPVSSMQATVRGMVGWRHALGDTTPLSTHRFVGSGAFEIAGTPIAKDAAVIEAGMDFAMTKAATLSLSYEGQFGEGARQNGFDATLQLRF</sequence>
<evidence type="ECO:0000256" key="1">
    <source>
        <dbReference type="ARBA" id="ARBA00022729"/>
    </source>
</evidence>
<protein>
    <submittedName>
        <fullName evidence="4">Autotransporter domain-containing protein</fullName>
    </submittedName>
</protein>
<keyword evidence="1" id="KW-0732">Signal</keyword>
<feature type="non-terminal residue" evidence="4">
    <location>
        <position position="1"/>
    </location>
</feature>
<dbReference type="InterPro" id="IPR005546">
    <property type="entry name" value="Autotransporte_beta"/>
</dbReference>
<dbReference type="EMBL" id="JAKREW010000033">
    <property type="protein sequence ID" value="MCG7508027.1"/>
    <property type="molecule type" value="Genomic_DNA"/>
</dbReference>
<feature type="region of interest" description="Disordered" evidence="2">
    <location>
        <begin position="1"/>
        <end position="46"/>
    </location>
</feature>
<dbReference type="SUPFAM" id="SSF103515">
    <property type="entry name" value="Autotransporter"/>
    <property type="match status" value="1"/>
</dbReference>
<dbReference type="Gene3D" id="2.40.128.130">
    <property type="entry name" value="Autotransporter beta-domain"/>
    <property type="match status" value="1"/>
</dbReference>
<dbReference type="NCBIfam" id="TIGR01414">
    <property type="entry name" value="autotrans_barl"/>
    <property type="match status" value="1"/>
</dbReference>
<organism evidence="4 5">
    <name type="scientific">Mesorhizobium retamae</name>
    <dbReference type="NCBI Taxonomy" id="2912854"/>
    <lineage>
        <taxon>Bacteria</taxon>
        <taxon>Pseudomonadati</taxon>
        <taxon>Pseudomonadota</taxon>
        <taxon>Alphaproteobacteria</taxon>
        <taxon>Hyphomicrobiales</taxon>
        <taxon>Phyllobacteriaceae</taxon>
        <taxon>Mesorhizobium</taxon>
    </lineage>
</organism>
<gene>
    <name evidence="4" type="ORF">L4923_23580</name>
</gene>
<dbReference type="RefSeq" id="WP_239369549.1">
    <property type="nucleotide sequence ID" value="NZ_JAKREW010000033.1"/>
</dbReference>
<proteinExistence type="predicted"/>
<dbReference type="SMART" id="SM00869">
    <property type="entry name" value="Autotransporter"/>
    <property type="match status" value="1"/>
</dbReference>